<dbReference type="EMBL" id="JADDUC020000016">
    <property type="protein sequence ID" value="KAI1234007.1"/>
    <property type="molecule type" value="Genomic_DNA"/>
</dbReference>
<feature type="compositionally biased region" description="Polar residues" evidence="12">
    <location>
        <begin position="19"/>
        <end position="32"/>
    </location>
</feature>
<evidence type="ECO:0000313" key="17">
    <source>
        <dbReference type="Proteomes" id="UP000618051"/>
    </source>
</evidence>
<dbReference type="InterPro" id="IPR040180">
    <property type="entry name" value="Neuregulin"/>
</dbReference>
<evidence type="ECO:0000256" key="12">
    <source>
        <dbReference type="SAM" id="MobiDB-lite"/>
    </source>
</evidence>
<reference evidence="16 17" key="2">
    <citation type="journal article" date="2021" name="J. Hered.">
        <title>Feather Gene Expression Elucidates the Developmental Basis of Plumage Iridescence in African Starlings.</title>
        <authorList>
            <person name="Rubenstein D.R."/>
            <person name="Corvelo A."/>
            <person name="MacManes M.D."/>
            <person name="Maia R."/>
            <person name="Narzisi G."/>
            <person name="Rousaki A."/>
            <person name="Vandenabeele P."/>
            <person name="Shawkey M.D."/>
            <person name="Solomon J."/>
        </authorList>
    </citation>
    <scope>NUCLEOTIDE SEQUENCE [LARGE SCALE GENOMIC DNA]</scope>
    <source>
        <strain evidence="16">SS15</strain>
    </source>
</reference>
<evidence type="ECO:0000259" key="14">
    <source>
        <dbReference type="PROSITE" id="PS50835"/>
    </source>
</evidence>
<reference evidence="16" key="3">
    <citation type="submission" date="2022-01" db="EMBL/GenBank/DDBJ databases">
        <authorList>
            <person name="Rubenstein D.R."/>
        </authorList>
    </citation>
    <scope>NUCLEOTIDE SEQUENCE</scope>
    <source>
        <strain evidence="16">SS15</strain>
        <tissue evidence="16">Liver</tissue>
    </source>
</reference>
<name>A0A835TY33_9PASS</name>
<feature type="region of interest" description="Disordered" evidence="12">
    <location>
        <begin position="9"/>
        <end position="32"/>
    </location>
</feature>
<feature type="compositionally biased region" description="Low complexity" evidence="12">
    <location>
        <begin position="881"/>
        <end position="893"/>
    </location>
</feature>
<sequence>MSNLEVKMLIKSARETETDSTASPKSLSEPQQLPKTLISVMLQELFRTYFQSETEPTSGKPPLDFMCPRHSRKQYKNSRKLQLATVPPKLKKLKSPNVHVGEKISLKCEATAGNPQPSYKWFKDGKELKKSKDIRIKYGNGNTAATKSTPGTGVAVCHCLCCPTPLPIARTAWLHLSLEGVAQVTLLFGVYLSILSPLVDTARPRMSLSALQSEDWASLPLKISLSQAWAQRDHSTAEQRRGKSAFQISRLQFNKVKLEDAGEYSCEAENVLGKDTAKGSLNVKSGTTKAPQVLPASETKIVVMEEELTTTLSSWSGHARKCNETAKSYCVNGGVCYYIEGINQLSCKSLWDSEILWVASESEEGSDVYQVQSLELCSRKVGKQMLKCYQDKALLSSEEREAGLPSLPRLTCSCSAEDAGAAHLGWFCSSCCTPAHGPVLPKPGSAGECSGELLMSWWQCLVALPAGHLPCHLSIRECAAGAHELAHLSPAGDLSQDSLREPHIGQHRLCPCFLSNHPVNTPWCSLSPELTAFGASCQPTEQLHRVSESSIQPISVFLVRRKEAGRAGQSRTEQEGFGCLLEDPGLNQSWNTDVSGVWLKQRPQKLCQTCSVISPLFPSRCPNGFFGQRCLEKLPLRLYMPDPKQKAEELYQKRVLTITGICVALLVVGIVCVMLFSGDDVLQYSQEGLMQEASEAVYQTLNRMFSWHHLLVALEQHHFASQGKAGPQASSSASASRSTLGSCAGAVGSAMYIAGTFRAILMEQETWEPPLWSAFPAWTALFSLLSLHLSSGCLWDSVGLVEQMSHHGFATWSFLQGRKQRKQMHNHLRQNMCPAHQNRSLANGPSHPRLDPEEIQMADYISKNVSATEHVIRRETETTFSGSHSCSPSHHCSTATPTSSQRHESHTWSLERTESLTSDSQSGIMLSSVGTSKCNSPACVEARARRGATFCIEEQRRPTTQYRDSVDSLRDSPHSERYVSALTTPARLSPVDFHYSMTTQVPTFEITSPNSAHAVSLPPAAPITFRVEEQQPLLRRYQLPFQDTQRYDSYYQRKTYLNDSMGSLPSSPFRITEDDEYETTQEYVTALEQPKKTASSNRRWKKSKLNGHIPHRARAVRDSFSLSSASYSESDEELVAESTPFLSTQNNEAAHTESPPLHRPGDSRTHYSCRGHGAHEGGRGSLAHVAPKADPDPL</sequence>
<feature type="region of interest" description="Disordered" evidence="12">
    <location>
        <begin position="1088"/>
        <end position="1112"/>
    </location>
</feature>
<dbReference type="InterPro" id="IPR013783">
    <property type="entry name" value="Ig-like_fold"/>
</dbReference>
<dbReference type="SMART" id="SM00408">
    <property type="entry name" value="IGc2"/>
    <property type="match status" value="1"/>
</dbReference>
<accession>A0A835TY33</accession>
<dbReference type="PANTHER" id="PTHR11100:SF20">
    <property type="entry name" value="PRO-NEUREGULIN-2, MEMBRANE-BOUND ISOFORM"/>
    <property type="match status" value="1"/>
</dbReference>
<gene>
    <name evidence="16" type="ORF">IHE44_0003716</name>
    <name evidence="15" type="ORF">IHE44_012495</name>
</gene>
<keyword evidence="17" id="KW-1185">Reference proteome</keyword>
<evidence type="ECO:0000256" key="7">
    <source>
        <dbReference type="ARBA" id="ARBA00022989"/>
    </source>
</evidence>
<dbReference type="EMBL" id="JADDUC010000062">
    <property type="protein sequence ID" value="KAG0120544.1"/>
    <property type="molecule type" value="Genomic_DNA"/>
</dbReference>
<keyword evidence="10" id="KW-1015">Disulfide bond</keyword>
<evidence type="ECO:0000313" key="15">
    <source>
        <dbReference type="EMBL" id="KAG0120544.1"/>
    </source>
</evidence>
<dbReference type="GO" id="GO:0048513">
    <property type="term" value="P:animal organ development"/>
    <property type="evidence" value="ECO:0007669"/>
    <property type="project" value="TreeGrafter"/>
</dbReference>
<keyword evidence="4" id="KW-0964">Secreted</keyword>
<evidence type="ECO:0000313" key="16">
    <source>
        <dbReference type="EMBL" id="KAI1234007.1"/>
    </source>
</evidence>
<evidence type="ECO:0000256" key="6">
    <source>
        <dbReference type="ARBA" id="ARBA00022692"/>
    </source>
</evidence>
<feature type="compositionally biased region" description="Basic residues" evidence="12">
    <location>
        <begin position="1098"/>
        <end position="1112"/>
    </location>
</feature>
<dbReference type="InterPro" id="IPR003598">
    <property type="entry name" value="Ig_sub2"/>
</dbReference>
<dbReference type="Pfam" id="PF07679">
    <property type="entry name" value="I-set"/>
    <property type="match status" value="2"/>
</dbReference>
<evidence type="ECO:0000256" key="2">
    <source>
        <dbReference type="ARBA" id="ARBA00004613"/>
    </source>
</evidence>
<dbReference type="InterPro" id="IPR007110">
    <property type="entry name" value="Ig-like_dom"/>
</dbReference>
<feature type="region of interest" description="Disordered" evidence="12">
    <location>
        <begin position="1131"/>
        <end position="1194"/>
    </location>
</feature>
<protein>
    <recommendedName>
        <fullName evidence="14">Ig-like domain-containing protein</fullName>
    </recommendedName>
</protein>
<feature type="compositionally biased region" description="Basic and acidic residues" evidence="12">
    <location>
        <begin position="901"/>
        <end position="914"/>
    </location>
</feature>
<comment type="subcellular location">
    <subcellularLocation>
        <location evidence="1">Cell membrane</location>
        <topology evidence="1">Single-pass type I membrane protein</topology>
    </subcellularLocation>
    <subcellularLocation>
        <location evidence="2">Secreted</location>
    </subcellularLocation>
</comment>
<evidence type="ECO:0000256" key="10">
    <source>
        <dbReference type="ARBA" id="ARBA00023157"/>
    </source>
</evidence>
<dbReference type="Proteomes" id="UP000618051">
    <property type="component" value="Unassembled WGS sequence"/>
</dbReference>
<proteinExistence type="predicted"/>
<dbReference type="InterPro" id="IPR013098">
    <property type="entry name" value="Ig_I-set"/>
</dbReference>
<evidence type="ECO:0000256" key="8">
    <source>
        <dbReference type="ARBA" id="ARBA00023030"/>
    </source>
</evidence>
<evidence type="ECO:0000256" key="13">
    <source>
        <dbReference type="SAM" id="Phobius"/>
    </source>
</evidence>
<dbReference type="OrthoDB" id="6127080at2759"/>
<dbReference type="Gene3D" id="2.10.25.10">
    <property type="entry name" value="Laminin"/>
    <property type="match status" value="1"/>
</dbReference>
<keyword evidence="5" id="KW-0245">EGF-like domain</keyword>
<dbReference type="SUPFAM" id="SSF48726">
    <property type="entry name" value="Immunoglobulin"/>
    <property type="match status" value="1"/>
</dbReference>
<keyword evidence="6 13" id="KW-0812">Transmembrane</keyword>
<dbReference type="SMART" id="SM00409">
    <property type="entry name" value="IG"/>
    <property type="match status" value="1"/>
</dbReference>
<evidence type="ECO:0000256" key="4">
    <source>
        <dbReference type="ARBA" id="ARBA00022525"/>
    </source>
</evidence>
<dbReference type="GO" id="GO:0005886">
    <property type="term" value="C:plasma membrane"/>
    <property type="evidence" value="ECO:0007669"/>
    <property type="project" value="UniProtKB-SubCell"/>
</dbReference>
<dbReference type="Pfam" id="PF02158">
    <property type="entry name" value="Neuregulin"/>
    <property type="match status" value="1"/>
</dbReference>
<dbReference type="GO" id="GO:0008083">
    <property type="term" value="F:growth factor activity"/>
    <property type="evidence" value="ECO:0007669"/>
    <property type="project" value="UniProtKB-KW"/>
</dbReference>
<evidence type="ECO:0000256" key="11">
    <source>
        <dbReference type="ARBA" id="ARBA00023180"/>
    </source>
</evidence>
<keyword evidence="8" id="KW-0339">Growth factor</keyword>
<feature type="transmembrane region" description="Helical" evidence="13">
    <location>
        <begin position="655"/>
        <end position="676"/>
    </location>
</feature>
<comment type="caution">
    <text evidence="15">The sequence shown here is derived from an EMBL/GenBank/DDBJ whole genome shotgun (WGS) entry which is preliminary data.</text>
</comment>
<dbReference type="InterPro" id="IPR002154">
    <property type="entry name" value="Neuregulin_C"/>
</dbReference>
<evidence type="ECO:0000256" key="1">
    <source>
        <dbReference type="ARBA" id="ARBA00004251"/>
    </source>
</evidence>
<feature type="domain" description="Ig-like" evidence="14">
    <location>
        <begin position="88"/>
        <end position="284"/>
    </location>
</feature>
<dbReference type="InterPro" id="IPR036179">
    <property type="entry name" value="Ig-like_dom_sf"/>
</dbReference>
<keyword evidence="7 13" id="KW-1133">Transmembrane helix</keyword>
<dbReference type="AlphaFoldDB" id="A0A835TY33"/>
<dbReference type="PANTHER" id="PTHR11100">
    <property type="entry name" value="HEREGULIN-NEUREGULIN FAMILY MEMBER"/>
    <property type="match status" value="1"/>
</dbReference>
<dbReference type="GO" id="GO:0007399">
    <property type="term" value="P:nervous system development"/>
    <property type="evidence" value="ECO:0007669"/>
    <property type="project" value="InterPro"/>
</dbReference>
<dbReference type="GO" id="GO:0005615">
    <property type="term" value="C:extracellular space"/>
    <property type="evidence" value="ECO:0007669"/>
    <property type="project" value="TreeGrafter"/>
</dbReference>
<dbReference type="GO" id="GO:0035556">
    <property type="term" value="P:intracellular signal transduction"/>
    <property type="evidence" value="ECO:0007669"/>
    <property type="project" value="TreeGrafter"/>
</dbReference>
<feature type="region of interest" description="Disordered" evidence="12">
    <location>
        <begin position="879"/>
        <end position="922"/>
    </location>
</feature>
<dbReference type="PROSITE" id="PS50835">
    <property type="entry name" value="IG_LIKE"/>
    <property type="match status" value="1"/>
</dbReference>
<keyword evidence="3" id="KW-1003">Cell membrane</keyword>
<keyword evidence="9 13" id="KW-0472">Membrane</keyword>
<keyword evidence="11" id="KW-0325">Glycoprotein</keyword>
<organism evidence="15">
    <name type="scientific">Lamprotornis superbus</name>
    <dbReference type="NCBI Taxonomy" id="245042"/>
    <lineage>
        <taxon>Eukaryota</taxon>
        <taxon>Metazoa</taxon>
        <taxon>Chordata</taxon>
        <taxon>Craniata</taxon>
        <taxon>Vertebrata</taxon>
        <taxon>Euteleostomi</taxon>
        <taxon>Archelosauria</taxon>
        <taxon>Archosauria</taxon>
        <taxon>Dinosauria</taxon>
        <taxon>Saurischia</taxon>
        <taxon>Theropoda</taxon>
        <taxon>Coelurosauria</taxon>
        <taxon>Aves</taxon>
        <taxon>Neognathae</taxon>
        <taxon>Neoaves</taxon>
        <taxon>Telluraves</taxon>
        <taxon>Australaves</taxon>
        <taxon>Passeriformes</taxon>
        <taxon>Sturnidae</taxon>
        <taxon>Lamprotornis</taxon>
    </lineage>
</organism>
<evidence type="ECO:0000256" key="5">
    <source>
        <dbReference type="ARBA" id="ARBA00022536"/>
    </source>
</evidence>
<feature type="compositionally biased region" description="Polar residues" evidence="12">
    <location>
        <begin position="1140"/>
        <end position="1149"/>
    </location>
</feature>
<evidence type="ECO:0000256" key="9">
    <source>
        <dbReference type="ARBA" id="ARBA00023136"/>
    </source>
</evidence>
<evidence type="ECO:0000256" key="3">
    <source>
        <dbReference type="ARBA" id="ARBA00022475"/>
    </source>
</evidence>
<dbReference type="Gene3D" id="2.60.40.10">
    <property type="entry name" value="Immunoglobulins"/>
    <property type="match status" value="2"/>
</dbReference>
<reference evidence="15" key="1">
    <citation type="submission" date="2020-10" db="EMBL/GenBank/DDBJ databases">
        <title>Feather gene expression reveals the developmental basis of iridescence in African starlings.</title>
        <authorList>
            <person name="Rubenstein D.R."/>
        </authorList>
    </citation>
    <scope>NUCLEOTIDE SEQUENCE</scope>
    <source>
        <strain evidence="15">SS15</strain>
        <tissue evidence="15">Liver</tissue>
    </source>
</reference>
<dbReference type="InterPro" id="IPR003599">
    <property type="entry name" value="Ig_sub"/>
</dbReference>